<accession>A0A7L3RF42</accession>
<dbReference type="Pfam" id="PF07679">
    <property type="entry name" value="I-set"/>
    <property type="match status" value="1"/>
</dbReference>
<dbReference type="GO" id="GO:0005886">
    <property type="term" value="C:plasma membrane"/>
    <property type="evidence" value="ECO:0007669"/>
    <property type="project" value="TreeGrafter"/>
</dbReference>
<dbReference type="Proteomes" id="UP000578766">
    <property type="component" value="Unassembled WGS sequence"/>
</dbReference>
<organism evidence="4 5">
    <name type="scientific">Cepphus grylle</name>
    <name type="common">Black guillemot</name>
    <name type="synonym">Alca grylle</name>
    <dbReference type="NCBI Taxonomy" id="28697"/>
    <lineage>
        <taxon>Eukaryota</taxon>
        <taxon>Metazoa</taxon>
        <taxon>Chordata</taxon>
        <taxon>Craniata</taxon>
        <taxon>Vertebrata</taxon>
        <taxon>Euteleostomi</taxon>
        <taxon>Archelosauria</taxon>
        <taxon>Archosauria</taxon>
        <taxon>Dinosauria</taxon>
        <taxon>Saurischia</taxon>
        <taxon>Theropoda</taxon>
        <taxon>Coelurosauria</taxon>
        <taxon>Aves</taxon>
        <taxon>Neognathae</taxon>
        <taxon>Neoaves</taxon>
        <taxon>Charadriiformes</taxon>
        <taxon>Alcidae</taxon>
        <taxon>Cepphus</taxon>
    </lineage>
</organism>
<dbReference type="GO" id="GO:0005769">
    <property type="term" value="C:early endosome"/>
    <property type="evidence" value="ECO:0007669"/>
    <property type="project" value="TreeGrafter"/>
</dbReference>
<dbReference type="InterPro" id="IPR003599">
    <property type="entry name" value="Ig_sub"/>
</dbReference>
<dbReference type="Pfam" id="PF13895">
    <property type="entry name" value="Ig_2"/>
    <property type="match status" value="2"/>
</dbReference>
<dbReference type="SMART" id="SM00408">
    <property type="entry name" value="IGc2"/>
    <property type="match status" value="5"/>
</dbReference>
<dbReference type="InterPro" id="IPR007110">
    <property type="entry name" value="Ig-like_dom"/>
</dbReference>
<feature type="transmembrane region" description="Helical" evidence="2">
    <location>
        <begin position="521"/>
        <end position="545"/>
    </location>
</feature>
<feature type="non-terminal residue" evidence="4">
    <location>
        <position position="579"/>
    </location>
</feature>
<reference evidence="4 5" key="1">
    <citation type="submission" date="2019-09" db="EMBL/GenBank/DDBJ databases">
        <title>Bird 10,000 Genomes (B10K) Project - Family phase.</title>
        <authorList>
            <person name="Zhang G."/>
        </authorList>
    </citation>
    <scope>NUCLEOTIDE SEQUENCE [LARGE SCALE GENOMIC DNA]</scope>
    <source>
        <strain evidence="4">OUT-0020</strain>
        <tissue evidence="4">Liver</tissue>
    </source>
</reference>
<keyword evidence="5" id="KW-1185">Reference proteome</keyword>
<feature type="non-terminal residue" evidence="4">
    <location>
        <position position="1"/>
    </location>
</feature>
<dbReference type="SMART" id="SM00409">
    <property type="entry name" value="IG"/>
    <property type="match status" value="5"/>
</dbReference>
<dbReference type="SUPFAM" id="SSF48726">
    <property type="entry name" value="Immunoglobulin"/>
    <property type="match status" value="5"/>
</dbReference>
<dbReference type="EMBL" id="VZUD01000029">
    <property type="protein sequence ID" value="NXV14125.1"/>
    <property type="molecule type" value="Genomic_DNA"/>
</dbReference>
<keyword evidence="2" id="KW-1133">Transmembrane helix</keyword>
<dbReference type="GO" id="GO:0046790">
    <property type="term" value="F:virion binding"/>
    <property type="evidence" value="ECO:0007669"/>
    <property type="project" value="TreeGrafter"/>
</dbReference>
<dbReference type="Pfam" id="PF13927">
    <property type="entry name" value="Ig_3"/>
    <property type="match status" value="1"/>
</dbReference>
<dbReference type="AlphaFoldDB" id="A0A7L3RF42"/>
<dbReference type="GO" id="GO:0075512">
    <property type="term" value="P:clathrin-dependent endocytosis of virus by host cell"/>
    <property type="evidence" value="ECO:0007669"/>
    <property type="project" value="TreeGrafter"/>
</dbReference>
<dbReference type="PANTHER" id="PTHR47243:SF1">
    <property type="entry name" value="SIALOADHESIN"/>
    <property type="match status" value="1"/>
</dbReference>
<gene>
    <name evidence="4" type="primary">Siglec1_2</name>
    <name evidence="4" type="ORF">CEPGRY_R15914</name>
</gene>
<evidence type="ECO:0000313" key="4">
    <source>
        <dbReference type="EMBL" id="NXV14125.1"/>
    </source>
</evidence>
<feature type="domain" description="Ig-like" evidence="3">
    <location>
        <begin position="420"/>
        <end position="519"/>
    </location>
</feature>
<keyword evidence="2" id="KW-0812">Transmembrane</keyword>
<proteinExistence type="predicted"/>
<dbReference type="GO" id="GO:0005770">
    <property type="term" value="C:late endosome"/>
    <property type="evidence" value="ECO:0007669"/>
    <property type="project" value="TreeGrafter"/>
</dbReference>
<dbReference type="InterPro" id="IPR013783">
    <property type="entry name" value="Ig-like_fold"/>
</dbReference>
<evidence type="ECO:0000256" key="1">
    <source>
        <dbReference type="SAM" id="MobiDB-lite"/>
    </source>
</evidence>
<protein>
    <submittedName>
        <fullName evidence="4">SN protein</fullName>
    </submittedName>
</protein>
<feature type="domain" description="Ig-like" evidence="3">
    <location>
        <begin position="203"/>
        <end position="295"/>
    </location>
</feature>
<dbReference type="InterPro" id="IPR036179">
    <property type="entry name" value="Ig-like_dom_sf"/>
</dbReference>
<feature type="domain" description="Ig-like" evidence="3">
    <location>
        <begin position="14"/>
        <end position="107"/>
    </location>
</feature>
<evidence type="ECO:0000259" key="3">
    <source>
        <dbReference type="PROSITE" id="PS50835"/>
    </source>
</evidence>
<dbReference type="InterPro" id="IPR003598">
    <property type="entry name" value="Ig_sub2"/>
</dbReference>
<dbReference type="CDD" id="cd00096">
    <property type="entry name" value="Ig"/>
    <property type="match status" value="2"/>
</dbReference>
<evidence type="ECO:0000256" key="2">
    <source>
        <dbReference type="SAM" id="Phobius"/>
    </source>
</evidence>
<keyword evidence="2" id="KW-0472">Membrane</keyword>
<feature type="domain" description="Ig-like" evidence="3">
    <location>
        <begin position="109"/>
        <end position="180"/>
    </location>
</feature>
<dbReference type="InterPro" id="IPR013098">
    <property type="entry name" value="Ig_I-set"/>
</dbReference>
<sequence>TSSPLPAFLPADPPRNLQMKAFVESGEGMAVILLCTVESNPLSEIILLKEGQPVASSPSAGGDHPRQGSRIFPAPNVLRLELREASEEDEGEYECWARSLLGSARASLPLRVQAVRVVVRPSAEVAEGTEVTLTCRDAGARPGTLYTWYKNGRWLAEGPAASLALPAARRTDAGAYACRAGRGLRGRRAPPAALRVLYAPQEPSFISLVEPQGGRQAVLLCTVDSFPPSDIALYQSPGRAPLASTWGPSDPRFTLQVAPNSLRVEMGGLELQDVGLYVCSANNSYGTASSSLHLDVGGVAIMVEPSPEVPEGTTATMTCSAIPWVGEEANYTWYKNNRWLQEGPAGSLVLAHVSSADTGSYRCRASGMRGSTASATLSFSVLCECPPAPWGQDGAQSLQHAGESHTMAHRQPHLPHADPPRDVSISTFLENHSGRVGIVLCTADSHPASTITLYRRSQLLASSLAPATTPGIRVSPSHNTLRVELGAVGPEDSGEYTCVASNPLGNATAGAYFDVHTLTHLLTFTVLAGLLVAVICVAALALLAVKLWPRMRKFWGWSGAEDTFELRSKQEQVQVGSVE</sequence>
<name>A0A7L3RF42_CEPGR</name>
<dbReference type="FunFam" id="2.60.40.10:FF:000921">
    <property type="entry name" value="sialoadhesin isoform X1"/>
    <property type="match status" value="1"/>
</dbReference>
<dbReference type="PANTHER" id="PTHR47243">
    <property type="entry name" value="SIALOADHESIN"/>
    <property type="match status" value="1"/>
</dbReference>
<comment type="caution">
    <text evidence="4">The sequence shown here is derived from an EMBL/GenBank/DDBJ whole genome shotgun (WGS) entry which is preliminary data.</text>
</comment>
<dbReference type="Gene3D" id="2.60.40.10">
    <property type="entry name" value="Immunoglobulins"/>
    <property type="match status" value="5"/>
</dbReference>
<dbReference type="PROSITE" id="PS50835">
    <property type="entry name" value="IG_LIKE"/>
    <property type="match status" value="5"/>
</dbReference>
<feature type="region of interest" description="Disordered" evidence="1">
    <location>
        <begin position="394"/>
        <end position="419"/>
    </location>
</feature>
<evidence type="ECO:0000313" key="5">
    <source>
        <dbReference type="Proteomes" id="UP000578766"/>
    </source>
</evidence>
<feature type="domain" description="Ig-like" evidence="3">
    <location>
        <begin position="297"/>
        <end position="378"/>
    </location>
</feature>